<dbReference type="Proteomes" id="UP000814033">
    <property type="component" value="Unassembled WGS sequence"/>
</dbReference>
<reference evidence="1" key="2">
    <citation type="journal article" date="2022" name="New Phytol.">
        <title>Evolutionary transition to the ectomycorrhizal habit in the genomes of a hyperdiverse lineage of mushroom-forming fungi.</title>
        <authorList>
            <person name="Looney B."/>
            <person name="Miyauchi S."/>
            <person name="Morin E."/>
            <person name="Drula E."/>
            <person name="Courty P.E."/>
            <person name="Kohler A."/>
            <person name="Kuo A."/>
            <person name="LaButti K."/>
            <person name="Pangilinan J."/>
            <person name="Lipzen A."/>
            <person name="Riley R."/>
            <person name="Andreopoulos W."/>
            <person name="He G."/>
            <person name="Johnson J."/>
            <person name="Nolan M."/>
            <person name="Tritt A."/>
            <person name="Barry K.W."/>
            <person name="Grigoriev I.V."/>
            <person name="Nagy L.G."/>
            <person name="Hibbett D."/>
            <person name="Henrissat B."/>
            <person name="Matheny P.B."/>
            <person name="Labbe J."/>
            <person name="Martin F.M."/>
        </authorList>
    </citation>
    <scope>NUCLEOTIDE SEQUENCE</scope>
    <source>
        <strain evidence="1">FP105234-sp</strain>
    </source>
</reference>
<keyword evidence="2" id="KW-1185">Reference proteome</keyword>
<accession>A0ACB8RBM3</accession>
<comment type="caution">
    <text evidence="1">The sequence shown here is derived from an EMBL/GenBank/DDBJ whole genome shotgun (WGS) entry which is preliminary data.</text>
</comment>
<organism evidence="1 2">
    <name type="scientific">Auriscalpium vulgare</name>
    <dbReference type="NCBI Taxonomy" id="40419"/>
    <lineage>
        <taxon>Eukaryota</taxon>
        <taxon>Fungi</taxon>
        <taxon>Dikarya</taxon>
        <taxon>Basidiomycota</taxon>
        <taxon>Agaricomycotina</taxon>
        <taxon>Agaricomycetes</taxon>
        <taxon>Russulales</taxon>
        <taxon>Auriscalpiaceae</taxon>
        <taxon>Auriscalpium</taxon>
    </lineage>
</organism>
<dbReference type="EMBL" id="MU276115">
    <property type="protein sequence ID" value="KAI0041576.1"/>
    <property type="molecule type" value="Genomic_DNA"/>
</dbReference>
<evidence type="ECO:0000313" key="1">
    <source>
        <dbReference type="EMBL" id="KAI0041576.1"/>
    </source>
</evidence>
<sequence length="110" mass="11570">MKKSVPLQQYGVHISPVASVPDFGLGTPVTEQSILEHLTRAGYADYKAAAAGHFAHAVLTDPRYEDPGSQGSVETGLEGDSYHNGTPIVVDDPVMADGDNDKPPSLAPRA</sequence>
<gene>
    <name evidence="1" type="ORF">FA95DRAFT_1610915</name>
</gene>
<evidence type="ECO:0000313" key="2">
    <source>
        <dbReference type="Proteomes" id="UP000814033"/>
    </source>
</evidence>
<protein>
    <submittedName>
        <fullName evidence="1">Uncharacterized protein</fullName>
    </submittedName>
</protein>
<name>A0ACB8RBM3_9AGAM</name>
<reference evidence="1" key="1">
    <citation type="submission" date="2021-02" db="EMBL/GenBank/DDBJ databases">
        <authorList>
            <consortium name="DOE Joint Genome Institute"/>
            <person name="Ahrendt S."/>
            <person name="Looney B.P."/>
            <person name="Miyauchi S."/>
            <person name="Morin E."/>
            <person name="Drula E."/>
            <person name="Courty P.E."/>
            <person name="Chicoki N."/>
            <person name="Fauchery L."/>
            <person name="Kohler A."/>
            <person name="Kuo A."/>
            <person name="Labutti K."/>
            <person name="Pangilinan J."/>
            <person name="Lipzen A."/>
            <person name="Riley R."/>
            <person name="Andreopoulos W."/>
            <person name="He G."/>
            <person name="Johnson J."/>
            <person name="Barry K.W."/>
            <person name="Grigoriev I.V."/>
            <person name="Nagy L."/>
            <person name="Hibbett D."/>
            <person name="Henrissat B."/>
            <person name="Matheny P.B."/>
            <person name="Labbe J."/>
            <person name="Martin F."/>
        </authorList>
    </citation>
    <scope>NUCLEOTIDE SEQUENCE</scope>
    <source>
        <strain evidence="1">FP105234-sp</strain>
    </source>
</reference>
<proteinExistence type="predicted"/>